<protein>
    <submittedName>
        <fullName evidence="3">Uncharacterized protein</fullName>
    </submittedName>
</protein>
<dbReference type="Proteomes" id="UP000185687">
    <property type="component" value="Unassembled WGS sequence"/>
</dbReference>
<dbReference type="GeneID" id="30957418"/>
<feature type="transmembrane region" description="Helical" evidence="2">
    <location>
        <begin position="267"/>
        <end position="290"/>
    </location>
</feature>
<proteinExistence type="predicted"/>
<keyword evidence="4" id="KW-1185">Reference proteome</keyword>
<gene>
    <name evidence="3" type="ORF">SAMN05421809_1220</name>
</gene>
<organism evidence="3 4">
    <name type="scientific">Natronorubrum daqingense</name>
    <dbReference type="NCBI Taxonomy" id="588898"/>
    <lineage>
        <taxon>Archaea</taxon>
        <taxon>Methanobacteriati</taxon>
        <taxon>Methanobacteriota</taxon>
        <taxon>Stenosarchaea group</taxon>
        <taxon>Halobacteria</taxon>
        <taxon>Halobacteriales</taxon>
        <taxon>Natrialbaceae</taxon>
        <taxon>Natronorubrum</taxon>
    </lineage>
</organism>
<accession>A0A1N7AM69</accession>
<name>A0A1N7AM69_9EURY</name>
<dbReference type="AlphaFoldDB" id="A0A1N7AM69"/>
<feature type="region of interest" description="Disordered" evidence="1">
    <location>
        <begin position="1"/>
        <end position="90"/>
    </location>
</feature>
<reference evidence="3 4" key="1">
    <citation type="submission" date="2017-01" db="EMBL/GenBank/DDBJ databases">
        <authorList>
            <person name="Mah S.A."/>
            <person name="Swanson W.J."/>
            <person name="Moy G.W."/>
            <person name="Vacquier V.D."/>
        </authorList>
    </citation>
    <scope>NUCLEOTIDE SEQUENCE [LARGE SCALE GENOMIC DNA]</scope>
    <source>
        <strain evidence="3 4">CGMCC 1.8909</strain>
    </source>
</reference>
<feature type="compositionally biased region" description="Low complexity" evidence="1">
    <location>
        <begin position="81"/>
        <end position="90"/>
    </location>
</feature>
<evidence type="ECO:0000313" key="3">
    <source>
        <dbReference type="EMBL" id="SIR40101.1"/>
    </source>
</evidence>
<evidence type="ECO:0000256" key="2">
    <source>
        <dbReference type="SAM" id="Phobius"/>
    </source>
</evidence>
<keyword evidence="2" id="KW-1133">Transmembrane helix</keyword>
<dbReference type="EMBL" id="FTNP01000001">
    <property type="protein sequence ID" value="SIR40101.1"/>
    <property type="molecule type" value="Genomic_DNA"/>
</dbReference>
<feature type="transmembrane region" description="Helical" evidence="2">
    <location>
        <begin position="243"/>
        <end position="261"/>
    </location>
</feature>
<evidence type="ECO:0000313" key="4">
    <source>
        <dbReference type="Proteomes" id="UP000185687"/>
    </source>
</evidence>
<keyword evidence="2" id="KW-0472">Membrane</keyword>
<evidence type="ECO:0000256" key="1">
    <source>
        <dbReference type="SAM" id="MobiDB-lite"/>
    </source>
</evidence>
<sequence length="296" mass="32275">MQETGTTYLARDRTLETTTRLVTDEPTEPNDIDRETSDSDGEVEIEVTRGRDERFDDAPGSPSDRRHDRETTHDRLEESAGESVSEGALADELGRVDVMTTPEGYVEGRITDVAGLDPTTVELTVALPHGETVSFPLEKPIPWSREFLLARLVEDVGYDAASIDHIVGEPVYVQRTDLEPDDEEWWTWESSLQTASDALLSSLSGGRYRLERAQAPEWRLVDPLERPESKTEPDSELRTDERLGIAFVLVGTLVAAIGGVLGATGTLVVSTSVVGAIALGLSIVLVGFAIGTRNSP</sequence>
<dbReference type="RefSeq" id="WP_236995963.1">
    <property type="nucleotide sequence ID" value="NZ_CP019327.1"/>
</dbReference>
<feature type="compositionally biased region" description="Basic and acidic residues" evidence="1">
    <location>
        <begin position="46"/>
        <end position="78"/>
    </location>
</feature>
<keyword evidence="2" id="KW-0812">Transmembrane</keyword>